<dbReference type="GO" id="GO:0005634">
    <property type="term" value="C:nucleus"/>
    <property type="evidence" value="ECO:0007669"/>
    <property type="project" value="TreeGrafter"/>
</dbReference>
<feature type="region of interest" description="Disordered" evidence="6">
    <location>
        <begin position="1"/>
        <end position="50"/>
    </location>
</feature>
<feature type="compositionally biased region" description="Polar residues" evidence="6">
    <location>
        <begin position="9"/>
        <end position="24"/>
    </location>
</feature>
<dbReference type="EMBL" id="LN890990">
    <property type="protein sequence ID" value="CUS12501.1"/>
    <property type="molecule type" value="Genomic_DNA"/>
</dbReference>
<dbReference type="PROSITE" id="PS50157">
    <property type="entry name" value="ZINC_FINGER_C2H2_2"/>
    <property type="match status" value="1"/>
</dbReference>
<dbReference type="PANTHER" id="PTHR23057:SF0">
    <property type="entry name" value="JUXTAPOSED WITH ANOTHER ZINC FINGER PROTEIN 1"/>
    <property type="match status" value="1"/>
</dbReference>
<name>A0A292Q0E8_9PEZI</name>
<dbReference type="AlphaFoldDB" id="A0A292Q0E8"/>
<proteinExistence type="predicted"/>
<keyword evidence="9" id="KW-1185">Reference proteome</keyword>
<gene>
    <name evidence="8" type="ORF">GSTUAT00003466001</name>
</gene>
<feature type="compositionally biased region" description="Basic and acidic residues" evidence="6">
    <location>
        <begin position="149"/>
        <end position="165"/>
    </location>
</feature>
<keyword evidence="1" id="KW-0479">Metal-binding</keyword>
<dbReference type="InterPro" id="IPR051580">
    <property type="entry name" value="ZnF-Chromatin_assoc"/>
</dbReference>
<dbReference type="InterPro" id="IPR036236">
    <property type="entry name" value="Znf_C2H2_sf"/>
</dbReference>
<dbReference type="SMART" id="SM00355">
    <property type="entry name" value="ZnF_C2H2"/>
    <property type="match status" value="2"/>
</dbReference>
<dbReference type="PANTHER" id="PTHR23057">
    <property type="entry name" value="JUXTAPOSED WITH ANOTHER ZINC FINGER PROTEIN 1"/>
    <property type="match status" value="1"/>
</dbReference>
<evidence type="ECO:0000256" key="3">
    <source>
        <dbReference type="ARBA" id="ARBA00022771"/>
    </source>
</evidence>
<reference evidence="8" key="1">
    <citation type="submission" date="2015-10" db="EMBL/GenBank/DDBJ databases">
        <authorList>
            <person name="Regsiter A."/>
            <person name="william w."/>
        </authorList>
    </citation>
    <scope>NUCLEOTIDE SEQUENCE</scope>
    <source>
        <strain evidence="8">Montdore</strain>
    </source>
</reference>
<keyword evidence="3 5" id="KW-0863">Zinc-finger</keyword>
<evidence type="ECO:0000259" key="7">
    <source>
        <dbReference type="PROSITE" id="PS50157"/>
    </source>
</evidence>
<dbReference type="PROSITE" id="PS00028">
    <property type="entry name" value="ZINC_FINGER_C2H2_1"/>
    <property type="match status" value="1"/>
</dbReference>
<keyword evidence="2" id="KW-0677">Repeat</keyword>
<protein>
    <recommendedName>
        <fullName evidence="7">C2H2-type domain-containing protein</fullName>
    </recommendedName>
</protein>
<feature type="region of interest" description="Disordered" evidence="6">
    <location>
        <begin position="145"/>
        <end position="313"/>
    </location>
</feature>
<dbReference type="InterPro" id="IPR013087">
    <property type="entry name" value="Znf_C2H2_type"/>
</dbReference>
<organism evidence="8 9">
    <name type="scientific">Tuber aestivum</name>
    <name type="common">summer truffle</name>
    <dbReference type="NCBI Taxonomy" id="59557"/>
    <lineage>
        <taxon>Eukaryota</taxon>
        <taxon>Fungi</taxon>
        <taxon>Dikarya</taxon>
        <taxon>Ascomycota</taxon>
        <taxon>Pezizomycotina</taxon>
        <taxon>Pezizomycetes</taxon>
        <taxon>Pezizales</taxon>
        <taxon>Tuberaceae</taxon>
        <taxon>Tuber</taxon>
    </lineage>
</organism>
<evidence type="ECO:0000256" key="5">
    <source>
        <dbReference type="PROSITE-ProRule" id="PRU00042"/>
    </source>
</evidence>
<dbReference type="Proteomes" id="UP001412239">
    <property type="component" value="Unassembled WGS sequence"/>
</dbReference>
<dbReference type="GO" id="GO:0008270">
    <property type="term" value="F:zinc ion binding"/>
    <property type="evidence" value="ECO:0007669"/>
    <property type="project" value="UniProtKB-KW"/>
</dbReference>
<evidence type="ECO:0000256" key="6">
    <source>
        <dbReference type="SAM" id="MobiDB-lite"/>
    </source>
</evidence>
<feature type="compositionally biased region" description="Low complexity" evidence="6">
    <location>
        <begin position="191"/>
        <end position="217"/>
    </location>
</feature>
<feature type="compositionally biased region" description="Acidic residues" evidence="6">
    <location>
        <begin position="220"/>
        <end position="240"/>
    </location>
</feature>
<accession>A0A292Q0E8</accession>
<keyword evidence="4" id="KW-0862">Zinc</keyword>
<feature type="compositionally biased region" description="Polar residues" evidence="6">
    <location>
        <begin position="272"/>
        <end position="302"/>
    </location>
</feature>
<dbReference type="SUPFAM" id="SSF57667">
    <property type="entry name" value="beta-beta-alpha zinc fingers"/>
    <property type="match status" value="1"/>
</dbReference>
<evidence type="ECO:0000313" key="8">
    <source>
        <dbReference type="EMBL" id="CUS12501.1"/>
    </source>
</evidence>
<evidence type="ECO:0000313" key="9">
    <source>
        <dbReference type="Proteomes" id="UP001412239"/>
    </source>
</evidence>
<evidence type="ECO:0000256" key="1">
    <source>
        <dbReference type="ARBA" id="ARBA00022723"/>
    </source>
</evidence>
<sequence length="531" mass="57740">MPAPIDITSRPQPHQPKSNLTSQLRAAEGTGYAAPEARAGSVSHSNGVPMSNRLRRESMVNSEMARSLMGAGAMSWGAVSVGSWIRDDIIMAGTSPFTFNSPSFHSSSYLPKLEAEFCRDFSCCGLPLPSLHDLLRHYEEFHAQQTGPVRRDENGVSGHDLERQHGQIHRPQRRDASGMTSPISGMGGIQLGMMQQQQLQRLKQQQQQQQSAEASSQEMREEEEQDGEIAGDMEMDDEEMTPPPNAGPLTPQSHNQYPSHPPTPSTHSHPSYQNTPNLPHAQLSSLNINQQPSHFSPESSGPGTPLAMDQLEYSFPPNMSNMQGVVGTQNNGFNNSNTSFENRGDMSLDLCIDEPAKRLFSPGGQAMSGGYTQQQLHMLISGGAQGVRSGTQGVQSVQHEDKPFKCPVVGCEKAYKNQNGLKYHKSVCISPFRVYKCQIMTVCQHGHTNQQLFANPDGTFSIVNPETSAPYPGTLGMEKEKPYQCELCGKRYKNLNGLKYHRAHSAHPAAVPPPGGVVAVAGTGESGAALA</sequence>
<evidence type="ECO:0000256" key="2">
    <source>
        <dbReference type="ARBA" id="ARBA00022737"/>
    </source>
</evidence>
<dbReference type="Gene3D" id="3.30.160.60">
    <property type="entry name" value="Classic Zinc Finger"/>
    <property type="match status" value="2"/>
</dbReference>
<evidence type="ECO:0000256" key="4">
    <source>
        <dbReference type="ARBA" id="ARBA00022833"/>
    </source>
</evidence>
<feature type="domain" description="C2H2-type" evidence="7">
    <location>
        <begin position="483"/>
        <end position="512"/>
    </location>
</feature>